<sequence length="102" mass="11715">MSFVPQLKDNTQQVAFIHHFFRSPCFCRHFSCPLLPPGTKVKRTERSSRLEEADWTAQARGGSEGMRKREKRLHQTRGKAAVPEAEECRPGCWDEDKQGTGR</sequence>
<feature type="compositionally biased region" description="Basic and acidic residues" evidence="1">
    <location>
        <begin position="43"/>
        <end position="52"/>
    </location>
</feature>
<evidence type="ECO:0000256" key="1">
    <source>
        <dbReference type="SAM" id="MobiDB-lite"/>
    </source>
</evidence>
<protein>
    <submittedName>
        <fullName evidence="2">Uncharacterized protein</fullName>
    </submittedName>
</protein>
<accession>A0AAV9SNW2</accession>
<dbReference type="Proteomes" id="UP001311232">
    <property type="component" value="Unassembled WGS sequence"/>
</dbReference>
<feature type="region of interest" description="Disordered" evidence="1">
    <location>
        <begin position="43"/>
        <end position="102"/>
    </location>
</feature>
<feature type="compositionally biased region" description="Basic residues" evidence="1">
    <location>
        <begin position="68"/>
        <end position="77"/>
    </location>
</feature>
<proteinExistence type="predicted"/>
<evidence type="ECO:0000313" key="3">
    <source>
        <dbReference type="Proteomes" id="UP001311232"/>
    </source>
</evidence>
<dbReference type="EMBL" id="JAHHUM010000058">
    <property type="protein sequence ID" value="KAK5623015.1"/>
    <property type="molecule type" value="Genomic_DNA"/>
</dbReference>
<comment type="caution">
    <text evidence="2">The sequence shown here is derived from an EMBL/GenBank/DDBJ whole genome shotgun (WGS) entry which is preliminary data.</text>
</comment>
<reference evidence="2 3" key="1">
    <citation type="submission" date="2021-06" db="EMBL/GenBank/DDBJ databases">
        <authorList>
            <person name="Palmer J.M."/>
        </authorList>
    </citation>
    <scope>NUCLEOTIDE SEQUENCE [LARGE SCALE GENOMIC DNA]</scope>
    <source>
        <strain evidence="2 3">MEX-2019</strain>
        <tissue evidence="2">Muscle</tissue>
    </source>
</reference>
<name>A0AAV9SNW2_9TELE</name>
<evidence type="ECO:0000313" key="2">
    <source>
        <dbReference type="EMBL" id="KAK5623015.1"/>
    </source>
</evidence>
<dbReference type="AlphaFoldDB" id="A0AAV9SNW2"/>
<feature type="compositionally biased region" description="Basic and acidic residues" evidence="1">
    <location>
        <begin position="86"/>
        <end position="102"/>
    </location>
</feature>
<gene>
    <name evidence="2" type="ORF">CRENBAI_021164</name>
</gene>
<organism evidence="2 3">
    <name type="scientific">Crenichthys baileyi</name>
    <name type="common">White River springfish</name>
    <dbReference type="NCBI Taxonomy" id="28760"/>
    <lineage>
        <taxon>Eukaryota</taxon>
        <taxon>Metazoa</taxon>
        <taxon>Chordata</taxon>
        <taxon>Craniata</taxon>
        <taxon>Vertebrata</taxon>
        <taxon>Euteleostomi</taxon>
        <taxon>Actinopterygii</taxon>
        <taxon>Neopterygii</taxon>
        <taxon>Teleostei</taxon>
        <taxon>Neoteleostei</taxon>
        <taxon>Acanthomorphata</taxon>
        <taxon>Ovalentaria</taxon>
        <taxon>Atherinomorphae</taxon>
        <taxon>Cyprinodontiformes</taxon>
        <taxon>Goodeidae</taxon>
        <taxon>Crenichthys</taxon>
    </lineage>
</organism>
<keyword evidence="3" id="KW-1185">Reference proteome</keyword>